<keyword evidence="2" id="KW-1185">Reference proteome</keyword>
<organism evidence="1 2">
    <name type="scientific">Phthorimaea operculella granulovirus</name>
    <dbReference type="NCBI Taxonomy" id="192584"/>
    <lineage>
        <taxon>Viruses</taxon>
        <taxon>Viruses incertae sedis</taxon>
        <taxon>Naldaviricetes</taxon>
        <taxon>Lefavirales</taxon>
        <taxon>Baculoviridae</taxon>
        <taxon>Betabaculovirus</taxon>
        <taxon>Betabaculovirus phoperculellae</taxon>
    </lineage>
</organism>
<dbReference type="Proteomes" id="UP000202706">
    <property type="component" value="Segment"/>
</dbReference>
<dbReference type="OrthoDB" id="27550at10239"/>
<proteinExistence type="predicted"/>
<dbReference type="RefSeq" id="NP_663170.1">
    <property type="nucleotide sequence ID" value="NC_004062.1"/>
</dbReference>
<dbReference type="GeneID" id="949292"/>
<name>Q8JS54_9BBAC</name>
<accession>Q8JS54</accession>
<evidence type="ECO:0000313" key="1">
    <source>
        <dbReference type="EMBL" id="AAM70203.1"/>
    </source>
</evidence>
<evidence type="ECO:0000313" key="2">
    <source>
        <dbReference type="Proteomes" id="UP000202706"/>
    </source>
</evidence>
<reference evidence="2" key="1">
    <citation type="journal article" date="2000" name="Virus Genes">
        <title>Comparative analysis of the granulin regions of the Phthorimaea operculella and Spodoptera littoralis granuloviruses.</title>
        <authorList>
            <person name="Taha A."/>
            <person name="Nour-El-Din A."/>
            <person name="Croizier L."/>
            <person name="Ferber M.L."/>
            <person name="Croizier G."/>
        </authorList>
    </citation>
    <scope>NUCLEOTIDE SEQUENCE [LARGE SCALE GENOMIC DNA]</scope>
</reference>
<dbReference type="EMBL" id="AF499596">
    <property type="protein sequence ID" value="AAM70203.1"/>
    <property type="molecule type" value="Genomic_DNA"/>
</dbReference>
<gene>
    <name evidence="1" type="primary">PhopGV005</name>
</gene>
<sequence length="91" mass="10970">MDIFAYDDQVQWNQIQDLYFYVQNIPDIDDNLRKMIDTMVWGFTEMINSNNKSTVLKNIKSLLDSVKCRHEEYENKKYVKNVQYIAELCSY</sequence>
<protein>
    <submittedName>
        <fullName evidence="1">Uncharacterized protein</fullName>
    </submittedName>
</protein>
<dbReference type="KEGG" id="vg:949292"/>